<dbReference type="GO" id="GO:0051011">
    <property type="term" value="F:microtubule minus-end binding"/>
    <property type="evidence" value="ECO:0007669"/>
    <property type="project" value="TreeGrafter"/>
</dbReference>
<feature type="compositionally biased region" description="Low complexity" evidence="8">
    <location>
        <begin position="1567"/>
        <end position="1576"/>
    </location>
</feature>
<dbReference type="GO" id="GO:0031122">
    <property type="term" value="P:cytoplasmic microtubule organization"/>
    <property type="evidence" value="ECO:0007669"/>
    <property type="project" value="TreeGrafter"/>
</dbReference>
<dbReference type="InterPro" id="IPR038209">
    <property type="entry name" value="CKK_dom_sf"/>
</dbReference>
<comment type="caution">
    <text evidence="11">The sequence shown here is derived from an EMBL/GenBank/DDBJ whole genome shotgun (WGS) entry which is preliminary data.</text>
</comment>
<feature type="coiled-coil region" evidence="7">
    <location>
        <begin position="848"/>
        <end position="898"/>
    </location>
</feature>
<dbReference type="SMART" id="SM01051">
    <property type="entry name" value="CAMSAP_CKK"/>
    <property type="match status" value="1"/>
</dbReference>
<dbReference type="Pfam" id="PF17095">
    <property type="entry name" value="CAMSAP_CC1"/>
    <property type="match status" value="1"/>
</dbReference>
<feature type="region of interest" description="Disordered" evidence="8">
    <location>
        <begin position="744"/>
        <end position="803"/>
    </location>
</feature>
<feature type="compositionally biased region" description="Polar residues" evidence="8">
    <location>
        <begin position="493"/>
        <end position="510"/>
    </location>
</feature>
<dbReference type="Pfam" id="PF11971">
    <property type="entry name" value="CAMSAP_CH"/>
    <property type="match status" value="1"/>
</dbReference>
<feature type="compositionally biased region" description="Polar residues" evidence="8">
    <location>
        <begin position="785"/>
        <end position="794"/>
    </location>
</feature>
<dbReference type="InterPro" id="IPR011033">
    <property type="entry name" value="PRC_barrel-like_sf"/>
</dbReference>
<feature type="compositionally biased region" description="Polar residues" evidence="8">
    <location>
        <begin position="1133"/>
        <end position="1143"/>
    </location>
</feature>
<evidence type="ECO:0000259" key="9">
    <source>
        <dbReference type="PROSITE" id="PS50021"/>
    </source>
</evidence>
<feature type="region of interest" description="Disordered" evidence="8">
    <location>
        <begin position="1457"/>
        <end position="1579"/>
    </location>
</feature>
<dbReference type="PANTHER" id="PTHR21595">
    <property type="entry name" value="PATRONIN"/>
    <property type="match status" value="1"/>
</dbReference>
<feature type="region of interest" description="Disordered" evidence="8">
    <location>
        <begin position="589"/>
        <end position="608"/>
    </location>
</feature>
<feature type="region of interest" description="Disordered" evidence="8">
    <location>
        <begin position="1317"/>
        <end position="1356"/>
    </location>
</feature>
<comment type="domain">
    <text evidence="6">The CKK domain binds microtubules.</text>
</comment>
<feature type="compositionally biased region" description="Low complexity" evidence="8">
    <location>
        <begin position="1427"/>
        <end position="1438"/>
    </location>
</feature>
<evidence type="ECO:0000256" key="2">
    <source>
        <dbReference type="ARBA" id="ARBA00022490"/>
    </source>
</evidence>
<evidence type="ECO:0000313" key="12">
    <source>
        <dbReference type="Proteomes" id="UP001430953"/>
    </source>
</evidence>
<keyword evidence="12" id="KW-1185">Reference proteome</keyword>
<accession>A0AAW2GYR8</accession>
<feature type="region of interest" description="Disordered" evidence="8">
    <location>
        <begin position="1393"/>
        <end position="1445"/>
    </location>
</feature>
<dbReference type="Gene3D" id="3.10.20.360">
    <property type="entry name" value="CKK domain"/>
    <property type="match status" value="1"/>
</dbReference>
<feature type="compositionally biased region" description="Polar residues" evidence="8">
    <location>
        <begin position="1522"/>
        <end position="1536"/>
    </location>
</feature>
<feature type="domain" description="Calponin-homology (CH)" evidence="9">
    <location>
        <begin position="259"/>
        <end position="385"/>
    </location>
</feature>
<dbReference type="InterPro" id="IPR031372">
    <property type="entry name" value="CAMSAP_CC1"/>
</dbReference>
<evidence type="ECO:0000256" key="4">
    <source>
        <dbReference type="ARBA" id="ARBA00023054"/>
    </source>
</evidence>
<dbReference type="Pfam" id="PF08683">
    <property type="entry name" value="CAMSAP_CKK"/>
    <property type="match status" value="1"/>
</dbReference>
<feature type="compositionally biased region" description="Polar residues" evidence="8">
    <location>
        <begin position="414"/>
        <end position="428"/>
    </location>
</feature>
<dbReference type="SUPFAM" id="SSF50346">
    <property type="entry name" value="PRC-barrel domain"/>
    <property type="match status" value="1"/>
</dbReference>
<dbReference type="GO" id="GO:0036449">
    <property type="term" value="C:microtubule minus-end"/>
    <property type="evidence" value="ECO:0007669"/>
    <property type="project" value="TreeGrafter"/>
</dbReference>
<dbReference type="GO" id="GO:0030507">
    <property type="term" value="F:spectrin binding"/>
    <property type="evidence" value="ECO:0007669"/>
    <property type="project" value="InterPro"/>
</dbReference>
<keyword evidence="4 7" id="KW-0175">Coiled coil</keyword>
<evidence type="ECO:0000313" key="11">
    <source>
        <dbReference type="EMBL" id="KAL0132336.1"/>
    </source>
</evidence>
<feature type="region of interest" description="Disordered" evidence="8">
    <location>
        <begin position="1121"/>
        <end position="1300"/>
    </location>
</feature>
<feature type="coiled-coil region" evidence="7">
    <location>
        <begin position="699"/>
        <end position="729"/>
    </location>
</feature>
<sequence>MWNTISRLFAKGSKTAVQEETAPSLPTTAKNEQQQQQQQERVCNGVADDDAPADGTSTVDVFYDAAMDRGASADDRRRPAAASAAATGAAAATPADQQSSGGDSDHFDAYESRQAKQRASVKWLLSKAYNNQVPEKLRDPYYRDHEEQEHLKPQIVHALSNAELYCLALANIYSDPNYHNQNHYGILQALARRGVYVTEQNNTQLTETILIQNSPLKMSAHMAVIEGLMVLYAKEVVTGDRVVSAIRRFDPQAVVDVPSDHEKGLLLWINHVSHALISKIQSEEGGGDKTRLPELPAAKDFQSLCDGVGLAAVVAFYCPNELNWMEIRVSKRPSVADALHNLSLVHAFCIRCLPYSIFHMQPEDVTYMRGSMKQNLVVFLADMYNVLEIHPAKCVRYPGEERAMQYLDVTKSTSNTVKKSQSLQQTAENHPYDDRRAGSEESFVVHRGKGIPTLSSVADEKSGRTEAAGRPSNWEEQRRSSYAGRRSRRNSITDDSQLTIENFGGSQDNLHNFGRNPDKEVGAHTGKRNTTEPTLPARSSVQDVYGSGVQHIIADNGYSGSEEPTRLRRQASNSSLDNVALRQILHSSAENDNNTDSGGGGGGDTLNQTKFASFANLSKQNSEKGINFTYTEQDDAKSSRKHGQSNGNGNNEKKTTFATLPNTTTWQQQSNQQSQQMEQHSIVKNCIILDENGGSTIMASQLNNIRLKLEEKRRHIENEKRKMEVVMSKQRQKVGKAAFLQAVTKGKVKSPSSSTSGGDSPAETIGPPSPVTSGSSGATPTSVSEASSVPQQPLQEKPQRPFSLKEISEDVRDVEHKWLEHDGNAPFIETRRTPDIENMDPEQYRQSITQMNNSLSEIQADIQRLANQQNQIQQQHLMSQHQKQMQHQLQQLQSLSQQHMQSYGMPPMNTLASRLQDPQQSQFYLHDQPQMQRRMWGQPAPAQSLANEMAAVGYQQSMDSRYSPQPTAYQQDLRMYADPTRTWAAPHPTQKGFVLHDTQEPRYLNGDHSLCNNQMSHPGPTSVYPTSSSLFNQTQATSASPQHRNAVHRISQLISESPEPKRSTVHHIPISCESPTEKRQVTTLHTPVPAPPADDMKPQNISFIGNDDDIAQGIRGLNITSGSRTYRIPSPTRPTISQNSFQPHPSLRETSRSGTPDVIPLDPTDSNEKGFYISFDNDAPKKPKPTLRVKRTSPKKERSVSSYIEHEDFTVRPESPPSSAIERQKQMEAQRELERERLRQADEREHQRQEMRDRELKREIERERQREKQRDNSTDSRHASGVGLVIGNQLTNPDPNSMDEMEKKKERIMLMSLQRRQRQEEMKERKEVEAQARREQDKLKAEERARKKEEERQRRAAILEHHKVKKAIEEAEREGKVIDKELLNAINPAKLRNKTATARPRPKTIHGDAGAVLDSGALTPSRGKKGSSSNLSTASLTSPTMRRDYYRGSQDSLTTAHLDDRRCSGPLYRGGSLRVSSVDSPDDGRGSSPCRSVNQLGRRGSYKTSRDVQESQQQVRGRPKYQTYQNFKGRKSNSLMNLCDSDSGLGRSTPPRRAASPGIGSMRHLTSPSGPGSLPPALMTSKKRIYDDGSSDISSTPSSMMDYNGPRLYKMPIAKSNRNIMLNAVEYCVFPGTVNREAKSRVLEEIGRSESKHFLILFRDAGCQFRALYSYCPEREEVAKLYGTGPKQVIDNMFDKFFKYNSSGKCFSQVHTKHLTVTIDAFTIHNSLWQGKKVNLPNKKDIPLVI</sequence>
<protein>
    <recommendedName>
        <fullName evidence="13">Patronin</fullName>
    </recommendedName>
</protein>
<evidence type="ECO:0000256" key="1">
    <source>
        <dbReference type="ARBA" id="ARBA00004245"/>
    </source>
</evidence>
<feature type="compositionally biased region" description="Basic and acidic residues" evidence="8">
    <location>
        <begin position="430"/>
        <end position="439"/>
    </location>
</feature>
<dbReference type="GO" id="GO:0005516">
    <property type="term" value="F:calmodulin binding"/>
    <property type="evidence" value="ECO:0007669"/>
    <property type="project" value="InterPro"/>
</dbReference>
<dbReference type="EMBL" id="JADYXP020000001">
    <property type="protein sequence ID" value="KAL0132336.1"/>
    <property type="molecule type" value="Genomic_DNA"/>
</dbReference>
<feature type="region of interest" description="Disordered" evidence="8">
    <location>
        <begin position="70"/>
        <end position="107"/>
    </location>
</feature>
<feature type="region of interest" description="Disordered" evidence="8">
    <location>
        <begin position="555"/>
        <end position="575"/>
    </location>
</feature>
<evidence type="ECO:0000256" key="3">
    <source>
        <dbReference type="ARBA" id="ARBA00022701"/>
    </source>
</evidence>
<feature type="region of interest" description="Disordered" evidence="8">
    <location>
        <begin position="1076"/>
        <end position="1095"/>
    </location>
</feature>
<feature type="compositionally biased region" description="Basic and acidic residues" evidence="8">
    <location>
        <begin position="1194"/>
        <end position="1211"/>
    </location>
</feature>
<dbReference type="InterPro" id="IPR022613">
    <property type="entry name" value="CH_CAMSAP_2"/>
</dbReference>
<comment type="similarity">
    <text evidence="6">Belongs to the CAMSAP1 family.</text>
</comment>
<feature type="compositionally biased region" description="Basic residues" evidence="8">
    <location>
        <begin position="1182"/>
        <end position="1193"/>
    </location>
</feature>
<feature type="domain" description="CKK" evidence="10">
    <location>
        <begin position="1605"/>
        <end position="1739"/>
    </location>
</feature>
<dbReference type="Proteomes" id="UP001430953">
    <property type="component" value="Unassembled WGS sequence"/>
</dbReference>
<dbReference type="PROSITE" id="PS50021">
    <property type="entry name" value="CH"/>
    <property type="match status" value="1"/>
</dbReference>
<reference evidence="11 12" key="1">
    <citation type="submission" date="2023-03" db="EMBL/GenBank/DDBJ databases">
        <title>High recombination rates correlate with genetic variation in Cardiocondyla obscurior ants.</title>
        <authorList>
            <person name="Errbii M."/>
        </authorList>
    </citation>
    <scope>NUCLEOTIDE SEQUENCE [LARGE SCALE GENOMIC DNA]</scope>
    <source>
        <strain evidence="11">Alpha-2009</strain>
        <tissue evidence="11">Whole body</tissue>
    </source>
</reference>
<dbReference type="GO" id="GO:0007026">
    <property type="term" value="P:negative regulation of microtubule depolymerization"/>
    <property type="evidence" value="ECO:0007669"/>
    <property type="project" value="TreeGrafter"/>
</dbReference>
<feature type="region of interest" description="Disordered" evidence="8">
    <location>
        <begin position="630"/>
        <end position="656"/>
    </location>
</feature>
<feature type="compositionally biased region" description="Low complexity" evidence="8">
    <location>
        <begin position="80"/>
        <end position="96"/>
    </location>
</feature>
<keyword evidence="2" id="KW-0963">Cytoplasm</keyword>
<feature type="region of interest" description="Disordered" evidence="8">
    <location>
        <begin position="414"/>
        <end position="538"/>
    </location>
</feature>
<dbReference type="GO" id="GO:0031175">
    <property type="term" value="P:neuron projection development"/>
    <property type="evidence" value="ECO:0007669"/>
    <property type="project" value="InterPro"/>
</dbReference>
<dbReference type="FunFam" id="3.10.20.360:FF:000002">
    <property type="entry name" value="Patronin, isoform M"/>
    <property type="match status" value="1"/>
</dbReference>
<evidence type="ECO:0000256" key="7">
    <source>
        <dbReference type="SAM" id="Coils"/>
    </source>
</evidence>
<name>A0AAW2GYR8_9HYME</name>
<evidence type="ECO:0000256" key="6">
    <source>
        <dbReference type="PROSITE-ProRule" id="PRU00841"/>
    </source>
</evidence>
<feature type="region of interest" description="Disordered" evidence="8">
    <location>
        <begin position="13"/>
        <end position="57"/>
    </location>
</feature>
<keyword evidence="3 6" id="KW-0493">Microtubule</keyword>
<evidence type="ECO:0000256" key="5">
    <source>
        <dbReference type="ARBA" id="ARBA00023212"/>
    </source>
</evidence>
<dbReference type="InterPro" id="IPR001715">
    <property type="entry name" value="CH_dom"/>
</dbReference>
<evidence type="ECO:0000259" key="10">
    <source>
        <dbReference type="PROSITE" id="PS51508"/>
    </source>
</evidence>
<feature type="compositionally biased region" description="Low complexity" evidence="8">
    <location>
        <begin position="744"/>
        <end position="761"/>
    </location>
</feature>
<dbReference type="InterPro" id="IPR036872">
    <property type="entry name" value="CH_dom_sf"/>
</dbReference>
<organism evidence="11 12">
    <name type="scientific">Cardiocondyla obscurior</name>
    <dbReference type="NCBI Taxonomy" id="286306"/>
    <lineage>
        <taxon>Eukaryota</taxon>
        <taxon>Metazoa</taxon>
        <taxon>Ecdysozoa</taxon>
        <taxon>Arthropoda</taxon>
        <taxon>Hexapoda</taxon>
        <taxon>Insecta</taxon>
        <taxon>Pterygota</taxon>
        <taxon>Neoptera</taxon>
        <taxon>Endopterygota</taxon>
        <taxon>Hymenoptera</taxon>
        <taxon>Apocrita</taxon>
        <taxon>Aculeata</taxon>
        <taxon>Formicoidea</taxon>
        <taxon>Formicidae</taxon>
        <taxon>Myrmicinae</taxon>
        <taxon>Cardiocondyla</taxon>
    </lineage>
</organism>
<keyword evidence="5" id="KW-0206">Cytoskeleton</keyword>
<proteinExistence type="inferred from homology"/>
<dbReference type="InterPro" id="IPR058042">
    <property type="entry name" value="CAMSAP_N"/>
</dbReference>
<feature type="compositionally biased region" description="Low complexity" evidence="8">
    <location>
        <begin position="771"/>
        <end position="784"/>
    </location>
</feature>
<feature type="compositionally biased region" description="Polar residues" evidence="8">
    <location>
        <begin position="644"/>
        <end position="656"/>
    </location>
</feature>
<evidence type="ECO:0008006" key="13">
    <source>
        <dbReference type="Google" id="ProtNLM"/>
    </source>
</evidence>
<gene>
    <name evidence="11" type="ORF">PUN28_000256</name>
</gene>
<dbReference type="PANTHER" id="PTHR21595:SF0">
    <property type="entry name" value="PATRONIN"/>
    <property type="match status" value="1"/>
</dbReference>
<dbReference type="InterPro" id="IPR014797">
    <property type="entry name" value="CKK_CAMSAP"/>
</dbReference>
<dbReference type="SUPFAM" id="SSF47576">
    <property type="entry name" value="Calponin-homology domain, CH-domain"/>
    <property type="match status" value="1"/>
</dbReference>
<dbReference type="PROSITE" id="PS51508">
    <property type="entry name" value="CKK"/>
    <property type="match status" value="1"/>
</dbReference>
<comment type="subcellular location">
    <subcellularLocation>
        <location evidence="1">Cytoplasm</location>
        <location evidence="1">Cytoskeleton</location>
    </subcellularLocation>
</comment>
<evidence type="ECO:0000256" key="8">
    <source>
        <dbReference type="SAM" id="MobiDB-lite"/>
    </source>
</evidence>
<feature type="compositionally biased region" description="Basic and acidic residues" evidence="8">
    <location>
        <begin position="1222"/>
        <end position="1278"/>
    </location>
</feature>
<dbReference type="Pfam" id="PF25532">
    <property type="entry name" value="CH_CAMSAP2_N"/>
    <property type="match status" value="1"/>
</dbReference>
<dbReference type="InterPro" id="IPR032940">
    <property type="entry name" value="CAMSAP"/>
</dbReference>